<keyword evidence="3 6" id="KW-0732">Signal</keyword>
<dbReference type="InterPro" id="IPR000933">
    <property type="entry name" value="Glyco_hydro_29"/>
</dbReference>
<dbReference type="SMR" id="A0A5B9VV59"/>
<dbReference type="Pfam" id="PF01120">
    <property type="entry name" value="Alpha_L_fucos"/>
    <property type="match status" value="1"/>
</dbReference>
<dbReference type="InterPro" id="IPR057739">
    <property type="entry name" value="Glyco_hydro_29_N"/>
</dbReference>
<dbReference type="SMART" id="SM00812">
    <property type="entry name" value="Alpha_L_fucos"/>
    <property type="match status" value="1"/>
</dbReference>
<protein>
    <recommendedName>
        <fullName evidence="2">alpha-L-fucosidase</fullName>
        <ecNumber evidence="2">3.2.1.51</ecNumber>
    </recommendedName>
</protein>
<dbReference type="GO" id="GO:0004560">
    <property type="term" value="F:alpha-L-fucosidase activity"/>
    <property type="evidence" value="ECO:0007669"/>
    <property type="project" value="InterPro"/>
</dbReference>
<dbReference type="InterPro" id="IPR008979">
    <property type="entry name" value="Galactose-bd-like_sf"/>
</dbReference>
<dbReference type="PANTHER" id="PTHR10030:SF37">
    <property type="entry name" value="ALPHA-L-FUCOSIDASE-RELATED"/>
    <property type="match status" value="1"/>
</dbReference>
<dbReference type="OrthoDB" id="107551at2"/>
<dbReference type="PANTHER" id="PTHR10030">
    <property type="entry name" value="ALPHA-L-FUCOSIDASE"/>
    <property type="match status" value="1"/>
</dbReference>
<evidence type="ECO:0000256" key="5">
    <source>
        <dbReference type="ARBA" id="ARBA00023295"/>
    </source>
</evidence>
<evidence type="ECO:0000256" key="6">
    <source>
        <dbReference type="SAM" id="SignalP"/>
    </source>
</evidence>
<proteinExistence type="inferred from homology"/>
<evidence type="ECO:0000256" key="3">
    <source>
        <dbReference type="ARBA" id="ARBA00022729"/>
    </source>
</evidence>
<comment type="similarity">
    <text evidence="1">Belongs to the glycosyl hydrolase 29 family.</text>
</comment>
<feature type="chain" id="PRO_5022921690" description="alpha-L-fucosidase" evidence="6">
    <location>
        <begin position="23"/>
        <end position="493"/>
    </location>
</feature>
<feature type="domain" description="F5/8 type C" evidence="7">
    <location>
        <begin position="348"/>
        <end position="485"/>
    </location>
</feature>
<evidence type="ECO:0000256" key="2">
    <source>
        <dbReference type="ARBA" id="ARBA00012662"/>
    </source>
</evidence>
<reference evidence="8 9" key="1">
    <citation type="submission" date="2019-08" db="EMBL/GenBank/DDBJ databases">
        <title>Deep-cultivation of Planctomycetes and their phenomic and genomic characterization uncovers novel biology.</title>
        <authorList>
            <person name="Wiegand S."/>
            <person name="Jogler M."/>
            <person name="Boedeker C."/>
            <person name="Pinto D."/>
            <person name="Vollmers J."/>
            <person name="Rivas-Marin E."/>
            <person name="Kohn T."/>
            <person name="Peeters S.H."/>
            <person name="Heuer A."/>
            <person name="Rast P."/>
            <person name="Oberbeckmann S."/>
            <person name="Bunk B."/>
            <person name="Jeske O."/>
            <person name="Meyerdierks A."/>
            <person name="Storesund J.E."/>
            <person name="Kallscheuer N."/>
            <person name="Luecker S."/>
            <person name="Lage O.M."/>
            <person name="Pohl T."/>
            <person name="Merkel B.J."/>
            <person name="Hornburger P."/>
            <person name="Mueller R.-W."/>
            <person name="Bruemmer F."/>
            <person name="Labrenz M."/>
            <person name="Spormann A.M."/>
            <person name="Op den Camp H."/>
            <person name="Overmann J."/>
            <person name="Amann R."/>
            <person name="Jetten M.S.M."/>
            <person name="Mascher T."/>
            <person name="Medema M.H."/>
            <person name="Devos D.P."/>
            <person name="Kaster A.-K."/>
            <person name="Ovreas L."/>
            <person name="Rohde M."/>
            <person name="Galperin M.Y."/>
            <person name="Jogler C."/>
        </authorList>
    </citation>
    <scope>NUCLEOTIDE SEQUENCE [LARGE SCALE GENOMIC DNA]</scope>
    <source>
        <strain evidence="8 9">OJF2</strain>
    </source>
</reference>
<dbReference type="EMBL" id="CP042997">
    <property type="protein sequence ID" value="QEH32316.1"/>
    <property type="molecule type" value="Genomic_DNA"/>
</dbReference>
<dbReference type="Gene3D" id="3.20.20.80">
    <property type="entry name" value="Glycosidases"/>
    <property type="match status" value="1"/>
</dbReference>
<keyword evidence="5" id="KW-0326">Glycosidase</keyword>
<dbReference type="KEGG" id="agv:OJF2_07860"/>
<dbReference type="AlphaFoldDB" id="A0A5B9VV59"/>
<dbReference type="GO" id="GO:0016139">
    <property type="term" value="P:glycoside catabolic process"/>
    <property type="evidence" value="ECO:0007669"/>
    <property type="project" value="TreeGrafter"/>
</dbReference>
<keyword evidence="9" id="KW-1185">Reference proteome</keyword>
<dbReference type="FunFam" id="3.20.20.80:FF:000052">
    <property type="entry name" value="Putative alpha-L-fucosidase 1"/>
    <property type="match status" value="1"/>
</dbReference>
<dbReference type="RefSeq" id="WP_148591404.1">
    <property type="nucleotide sequence ID" value="NZ_CP042997.1"/>
</dbReference>
<dbReference type="InterPro" id="IPR000421">
    <property type="entry name" value="FA58C"/>
</dbReference>
<evidence type="ECO:0000313" key="8">
    <source>
        <dbReference type="EMBL" id="QEH32316.1"/>
    </source>
</evidence>
<dbReference type="Pfam" id="PF00754">
    <property type="entry name" value="F5_F8_type_C"/>
    <property type="match status" value="1"/>
</dbReference>
<evidence type="ECO:0000256" key="4">
    <source>
        <dbReference type="ARBA" id="ARBA00022801"/>
    </source>
</evidence>
<dbReference type="GO" id="GO:0006004">
    <property type="term" value="P:fucose metabolic process"/>
    <property type="evidence" value="ECO:0007669"/>
    <property type="project" value="TreeGrafter"/>
</dbReference>
<dbReference type="PROSITE" id="PS50022">
    <property type="entry name" value="FA58C_3"/>
    <property type="match status" value="1"/>
</dbReference>
<dbReference type="GO" id="GO:0005764">
    <property type="term" value="C:lysosome"/>
    <property type="evidence" value="ECO:0007669"/>
    <property type="project" value="TreeGrafter"/>
</dbReference>
<dbReference type="SUPFAM" id="SSF49785">
    <property type="entry name" value="Galactose-binding domain-like"/>
    <property type="match status" value="1"/>
</dbReference>
<keyword evidence="4" id="KW-0378">Hydrolase</keyword>
<dbReference type="SUPFAM" id="SSF51445">
    <property type="entry name" value="(Trans)glycosidases"/>
    <property type="match status" value="1"/>
</dbReference>
<name>A0A5B9VV59_9BACT</name>
<evidence type="ECO:0000259" key="7">
    <source>
        <dbReference type="PROSITE" id="PS50022"/>
    </source>
</evidence>
<dbReference type="EC" id="3.2.1.51" evidence="2"/>
<evidence type="ECO:0000256" key="1">
    <source>
        <dbReference type="ARBA" id="ARBA00007951"/>
    </source>
</evidence>
<dbReference type="Gene3D" id="2.60.120.260">
    <property type="entry name" value="Galactose-binding domain-like"/>
    <property type="match status" value="1"/>
</dbReference>
<sequence length="493" mass="53982" precursor="true">MRTTNLLAAMVAASALAATAGAGDVPPPAPHGPTPSARQLAWHEMEFYGFVHFTVNTFTDREWGNGDESPAVFNPTDFDAGQVARTAREAGMAGLILTAKHHDGFCLWPSKYTEHSVKNSPWKGGRGDVVREMADACKAQGLKFGVYLSPWDRNRADYGRPSYIGYYRDQARELATQYGPLFCVWFDGANGGDGYYGGARETRRIDNRTYYDWPNTWAMLRTLQPMACFFSDAGPDFRWVGNESGTAGDPCWATLDMTRPGRHPGGTSVGLNSGERPGTAWIPAECDVSIRPGWFYHPSEDAKVKTPDQLIDIYFKSVGRGASLNLNIPPDRRGRIADPDVESLRGFRAILDATFAKDLARSARIVASNVRGGSGAYGTANLLDGRRDTYWSTDDDAKGPELTLDFDSPVAFDVISLREFLPLGQRIESFALDRWADGAWREFARGTSIGSRRLVRVPPVTTTRVRLRLTSAACPALAELGLHASPAAGKPSK</sequence>
<evidence type="ECO:0000313" key="9">
    <source>
        <dbReference type="Proteomes" id="UP000324233"/>
    </source>
</evidence>
<dbReference type="Proteomes" id="UP000324233">
    <property type="component" value="Chromosome"/>
</dbReference>
<feature type="signal peptide" evidence="6">
    <location>
        <begin position="1"/>
        <end position="22"/>
    </location>
</feature>
<organism evidence="8 9">
    <name type="scientific">Aquisphaera giovannonii</name>
    <dbReference type="NCBI Taxonomy" id="406548"/>
    <lineage>
        <taxon>Bacteria</taxon>
        <taxon>Pseudomonadati</taxon>
        <taxon>Planctomycetota</taxon>
        <taxon>Planctomycetia</taxon>
        <taxon>Isosphaerales</taxon>
        <taxon>Isosphaeraceae</taxon>
        <taxon>Aquisphaera</taxon>
    </lineage>
</organism>
<accession>A0A5B9VV59</accession>
<gene>
    <name evidence="8" type="ORF">OJF2_07860</name>
</gene>
<dbReference type="InterPro" id="IPR017853">
    <property type="entry name" value="GH"/>
</dbReference>